<dbReference type="GeneID" id="36559832"/>
<organism evidence="3 4">
    <name type="scientific">Aspergillus steynii IBT 23096</name>
    <dbReference type="NCBI Taxonomy" id="1392250"/>
    <lineage>
        <taxon>Eukaryota</taxon>
        <taxon>Fungi</taxon>
        <taxon>Dikarya</taxon>
        <taxon>Ascomycota</taxon>
        <taxon>Pezizomycotina</taxon>
        <taxon>Eurotiomycetes</taxon>
        <taxon>Eurotiomycetidae</taxon>
        <taxon>Eurotiales</taxon>
        <taxon>Aspergillaceae</taxon>
        <taxon>Aspergillus</taxon>
        <taxon>Aspergillus subgen. Circumdati</taxon>
    </lineage>
</organism>
<dbReference type="AlphaFoldDB" id="A0A2I2GKC7"/>
<keyword evidence="4" id="KW-1185">Reference proteome</keyword>
<dbReference type="OrthoDB" id="5421765at2759"/>
<feature type="compositionally biased region" description="Polar residues" evidence="1">
    <location>
        <begin position="12"/>
        <end position="29"/>
    </location>
</feature>
<dbReference type="CDD" id="cd12087">
    <property type="entry name" value="TM_EGFR-like"/>
    <property type="match status" value="1"/>
</dbReference>
<feature type="region of interest" description="Disordered" evidence="1">
    <location>
        <begin position="176"/>
        <end position="217"/>
    </location>
</feature>
<keyword evidence="2" id="KW-0472">Membrane</keyword>
<dbReference type="Proteomes" id="UP000234275">
    <property type="component" value="Unassembled WGS sequence"/>
</dbReference>
<feature type="compositionally biased region" description="Low complexity" evidence="1">
    <location>
        <begin position="108"/>
        <end position="139"/>
    </location>
</feature>
<dbReference type="EMBL" id="MSFO01000002">
    <property type="protein sequence ID" value="PLB53309.1"/>
    <property type="molecule type" value="Genomic_DNA"/>
</dbReference>
<proteinExistence type="predicted"/>
<dbReference type="STRING" id="1392250.A0A2I2GKC7"/>
<evidence type="ECO:0000256" key="1">
    <source>
        <dbReference type="SAM" id="MobiDB-lite"/>
    </source>
</evidence>
<accession>A0A2I2GKC7</accession>
<evidence type="ECO:0000256" key="2">
    <source>
        <dbReference type="SAM" id="Phobius"/>
    </source>
</evidence>
<dbReference type="VEuPathDB" id="FungiDB:P170DRAFT_463048"/>
<feature type="transmembrane region" description="Helical" evidence="2">
    <location>
        <begin position="145"/>
        <end position="168"/>
    </location>
</feature>
<sequence>MDAMLLWVRQATGASDTPKNSTDTTNNGENPDGKGDTAGGSGEDAHGGAPGGGGGSSSIPNISSATSIQTGVSDPSGVPTTSGSQSENPVDSPNPVTSNWATGSRANSTTSAAQTSSTSRPSSLASPSSTPGTQNASSGLSGGGLAGAIVGSILGTFILTLLGAFLFFRRRRKNKSYAESTGMKSSESTKGLGQISSQPVRSSQPSVKGHGSHSRPVGKQYLNLSSYIPQPADDGTVSSRIQTLFDQASLHIDNYYSSSQTRIRLSQDPVAGFEHYDSAALPAPLATMLAKPRAERAILTHVLVRTLLQAIQPGQQTERLLPAPYVLGPRVSTENNNTRAVFAWRMLTAHLHKAGQPGQETTTVSVSENTIQSLAQDFSTTFASYSDPHFPESDRLAQLSSVFRAASELGTWLFSQPCSFDFRWDTSSVSSDHVIVLPAVVKISDELGQRLPAPRVLVDKTVARI</sequence>
<feature type="region of interest" description="Disordered" evidence="1">
    <location>
        <begin position="1"/>
        <end position="140"/>
    </location>
</feature>
<feature type="compositionally biased region" description="Low complexity" evidence="1">
    <location>
        <begin position="57"/>
        <end position="67"/>
    </location>
</feature>
<evidence type="ECO:0000313" key="4">
    <source>
        <dbReference type="Proteomes" id="UP000234275"/>
    </source>
</evidence>
<feature type="compositionally biased region" description="Low complexity" evidence="1">
    <location>
        <begin position="196"/>
        <end position="207"/>
    </location>
</feature>
<feature type="compositionally biased region" description="Polar residues" evidence="1">
    <location>
        <begin position="177"/>
        <end position="195"/>
    </location>
</feature>
<protein>
    <submittedName>
        <fullName evidence="3">Uncharacterized protein</fullName>
    </submittedName>
</protein>
<reference evidence="3 4" key="1">
    <citation type="submission" date="2016-12" db="EMBL/GenBank/DDBJ databases">
        <title>The genomes of Aspergillus section Nigri reveals drivers in fungal speciation.</title>
        <authorList>
            <consortium name="DOE Joint Genome Institute"/>
            <person name="Vesth T.C."/>
            <person name="Nybo J."/>
            <person name="Theobald S."/>
            <person name="Brandl J."/>
            <person name="Frisvad J.C."/>
            <person name="Nielsen K.F."/>
            <person name="Lyhne E.K."/>
            <person name="Kogle M.E."/>
            <person name="Kuo A."/>
            <person name="Riley R."/>
            <person name="Clum A."/>
            <person name="Nolan M."/>
            <person name="Lipzen A."/>
            <person name="Salamov A."/>
            <person name="Henrissat B."/>
            <person name="Wiebenga A."/>
            <person name="De Vries R.P."/>
            <person name="Grigoriev I.V."/>
            <person name="Mortensen U.H."/>
            <person name="Andersen M.R."/>
            <person name="Baker S.E."/>
        </authorList>
    </citation>
    <scope>NUCLEOTIDE SEQUENCE [LARGE SCALE GENOMIC DNA]</scope>
    <source>
        <strain evidence="3 4">IBT 23096</strain>
    </source>
</reference>
<evidence type="ECO:0000313" key="3">
    <source>
        <dbReference type="EMBL" id="PLB53309.1"/>
    </source>
</evidence>
<comment type="caution">
    <text evidence="3">The sequence shown here is derived from an EMBL/GenBank/DDBJ whole genome shotgun (WGS) entry which is preliminary data.</text>
</comment>
<dbReference type="RefSeq" id="XP_024708611.1">
    <property type="nucleotide sequence ID" value="XM_024852134.1"/>
</dbReference>
<feature type="compositionally biased region" description="Gly residues" evidence="1">
    <location>
        <begin position="36"/>
        <end position="56"/>
    </location>
</feature>
<keyword evidence="2" id="KW-0812">Transmembrane</keyword>
<feature type="compositionally biased region" description="Polar residues" evidence="1">
    <location>
        <begin position="68"/>
        <end position="107"/>
    </location>
</feature>
<gene>
    <name evidence="3" type="ORF">P170DRAFT_463048</name>
</gene>
<name>A0A2I2GKC7_9EURO</name>
<keyword evidence="2" id="KW-1133">Transmembrane helix</keyword>